<feature type="coiled-coil region" evidence="6">
    <location>
        <begin position="342"/>
        <end position="369"/>
    </location>
</feature>
<evidence type="ECO:0000256" key="6">
    <source>
        <dbReference type="SAM" id="Coils"/>
    </source>
</evidence>
<feature type="region of interest" description="Disordered" evidence="7">
    <location>
        <begin position="447"/>
        <end position="605"/>
    </location>
</feature>
<accession>A0A8J3ESK6</accession>
<dbReference type="PANTHER" id="PTHR42878:SF15">
    <property type="entry name" value="BACTERIOPHYTOCHROME"/>
    <property type="match status" value="1"/>
</dbReference>
<feature type="compositionally biased region" description="Basic residues" evidence="7">
    <location>
        <begin position="529"/>
        <end position="566"/>
    </location>
</feature>
<dbReference type="GO" id="GO:0000155">
    <property type="term" value="F:phosphorelay sensor kinase activity"/>
    <property type="evidence" value="ECO:0007669"/>
    <property type="project" value="InterPro"/>
</dbReference>
<evidence type="ECO:0000256" key="5">
    <source>
        <dbReference type="ARBA" id="ARBA00022777"/>
    </source>
</evidence>
<name>A0A8J3ESK6_9ACTN</name>
<feature type="compositionally biased region" description="Basic residues" evidence="7">
    <location>
        <begin position="580"/>
        <end position="590"/>
    </location>
</feature>
<dbReference type="Pfam" id="PF00512">
    <property type="entry name" value="HisKA"/>
    <property type="match status" value="1"/>
</dbReference>
<gene>
    <name evidence="10" type="ORF">GCM10011354_04830</name>
</gene>
<dbReference type="SUPFAM" id="SSF47384">
    <property type="entry name" value="Homodimeric domain of signal transducing histidine kinase"/>
    <property type="match status" value="1"/>
</dbReference>
<evidence type="ECO:0000256" key="2">
    <source>
        <dbReference type="ARBA" id="ARBA00004236"/>
    </source>
</evidence>
<feature type="transmembrane region" description="Helical" evidence="8">
    <location>
        <begin position="163"/>
        <end position="186"/>
    </location>
</feature>
<evidence type="ECO:0000256" key="1">
    <source>
        <dbReference type="ARBA" id="ARBA00000085"/>
    </source>
</evidence>
<keyword evidence="8" id="KW-1133">Transmembrane helix</keyword>
<comment type="caution">
    <text evidence="10">The sequence shown here is derived from an EMBL/GenBank/DDBJ whole genome shotgun (WGS) entry which is preliminary data.</text>
</comment>
<proteinExistence type="predicted"/>
<dbReference type="InterPro" id="IPR050351">
    <property type="entry name" value="BphY/WalK/GraS-like"/>
</dbReference>
<evidence type="ECO:0000256" key="7">
    <source>
        <dbReference type="SAM" id="MobiDB-lite"/>
    </source>
</evidence>
<feature type="transmembrane region" description="Helical" evidence="8">
    <location>
        <begin position="14"/>
        <end position="31"/>
    </location>
</feature>
<keyword evidence="8" id="KW-0472">Membrane</keyword>
<evidence type="ECO:0000256" key="4">
    <source>
        <dbReference type="ARBA" id="ARBA00022679"/>
    </source>
</evidence>
<organism evidence="10 11">
    <name type="scientific">Egicoccus halophilus</name>
    <dbReference type="NCBI Taxonomy" id="1670830"/>
    <lineage>
        <taxon>Bacteria</taxon>
        <taxon>Bacillati</taxon>
        <taxon>Actinomycetota</taxon>
        <taxon>Nitriliruptoria</taxon>
        <taxon>Egicoccales</taxon>
        <taxon>Egicoccaceae</taxon>
        <taxon>Egicoccus</taxon>
    </lineage>
</organism>
<keyword evidence="4" id="KW-0808">Transferase</keyword>
<feature type="transmembrane region" description="Helical" evidence="8">
    <location>
        <begin position="128"/>
        <end position="151"/>
    </location>
</feature>
<keyword evidence="11" id="KW-1185">Reference proteome</keyword>
<evidence type="ECO:0000313" key="10">
    <source>
        <dbReference type="EMBL" id="GGI03598.1"/>
    </source>
</evidence>
<feature type="domain" description="Signal transduction histidine kinase dimerisation/phosphoacceptor" evidence="9">
    <location>
        <begin position="358"/>
        <end position="423"/>
    </location>
</feature>
<dbReference type="EC" id="2.7.13.3" evidence="3"/>
<dbReference type="InterPro" id="IPR003661">
    <property type="entry name" value="HisK_dim/P_dom"/>
</dbReference>
<feature type="transmembrane region" description="Helical" evidence="8">
    <location>
        <begin position="192"/>
        <end position="213"/>
    </location>
</feature>
<evidence type="ECO:0000313" key="11">
    <source>
        <dbReference type="Proteomes" id="UP000650511"/>
    </source>
</evidence>
<dbReference type="AlphaFoldDB" id="A0A8J3ESK6"/>
<reference evidence="10" key="2">
    <citation type="submission" date="2020-09" db="EMBL/GenBank/DDBJ databases">
        <authorList>
            <person name="Sun Q."/>
            <person name="Zhou Y."/>
        </authorList>
    </citation>
    <scope>NUCLEOTIDE SEQUENCE</scope>
    <source>
        <strain evidence="10">CGMCC 1.14988</strain>
    </source>
</reference>
<evidence type="ECO:0000259" key="9">
    <source>
        <dbReference type="SMART" id="SM00388"/>
    </source>
</evidence>
<keyword evidence="5" id="KW-0418">Kinase</keyword>
<sequence>MESVEALATTSRDLLSVAYVLLAVTAAWQFVRRRQLPAAHLATAFGALAVGLFVGRVSVVVDAVWVAQGLAVAAVAAFPWLMAAFAWSFDDGPLPRWLRLGPAVVLTVSAAFVLAAPDGGGVRDGNDLVFYGLFLGAWLLPSAAAAARLLGAGGTSRVVRARMHLLAVSLILLSTAVVATVGVGSARPAAQVAVNALCLAAAALSAAAFAPPLPLRMWWRRQGAHHFQLMQQQLIAAVTPGEAARAMAPILASQIGAGTAVFGIDGDVLASAELSRDEAEAIAARLAAGDSPHVGTQVVPLTNATLVVRLTPYSPFFGDYERELTTAYAWQLQLALERSELAAKHLAALAQVERANRELEATLLGLSHDLRSPAVAIGGYSALLRSVATDEERAPLLDGIAASSAYLNGLVDALLDLARLGRDAAVSEPVDLSRVARTVRERVAVTAPRSRIDLDPRPAGAPARPRPRGTGAGQPGHQRGQARRARRSAGAGHVPVDRRRGRAAGHRRRPWRGDGGRRTHLRAVPARTQRGRCWLRRRSGHGPSHRRALRRRGRAGAPRARSRVRRVPAPPPARRAAGTARRRRRRRRRGPSRDRGTTASVGPST</sequence>
<dbReference type="GO" id="GO:0000156">
    <property type="term" value="F:phosphorelay response regulator activity"/>
    <property type="evidence" value="ECO:0007669"/>
    <property type="project" value="TreeGrafter"/>
</dbReference>
<keyword evidence="8" id="KW-0812">Transmembrane</keyword>
<evidence type="ECO:0000256" key="8">
    <source>
        <dbReference type="SAM" id="Phobius"/>
    </source>
</evidence>
<keyword evidence="6" id="KW-0175">Coiled coil</keyword>
<feature type="compositionally biased region" description="Basic residues" evidence="7">
    <location>
        <begin position="499"/>
        <end position="510"/>
    </location>
</feature>
<feature type="transmembrane region" description="Helical" evidence="8">
    <location>
        <begin position="97"/>
        <end position="116"/>
    </location>
</feature>
<dbReference type="PANTHER" id="PTHR42878">
    <property type="entry name" value="TWO-COMPONENT HISTIDINE KINASE"/>
    <property type="match status" value="1"/>
</dbReference>
<feature type="transmembrane region" description="Helical" evidence="8">
    <location>
        <begin position="38"/>
        <end position="59"/>
    </location>
</feature>
<dbReference type="SMART" id="SM00388">
    <property type="entry name" value="HisKA"/>
    <property type="match status" value="1"/>
</dbReference>
<comment type="subcellular location">
    <subcellularLocation>
        <location evidence="2">Cell membrane</location>
    </subcellularLocation>
</comment>
<dbReference type="GO" id="GO:0007234">
    <property type="term" value="P:osmosensory signaling via phosphorelay pathway"/>
    <property type="evidence" value="ECO:0007669"/>
    <property type="project" value="TreeGrafter"/>
</dbReference>
<feature type="transmembrane region" description="Helical" evidence="8">
    <location>
        <begin position="65"/>
        <end position="85"/>
    </location>
</feature>
<dbReference type="EMBL" id="BMHA01000002">
    <property type="protein sequence ID" value="GGI03598.1"/>
    <property type="molecule type" value="Genomic_DNA"/>
</dbReference>
<evidence type="ECO:0000256" key="3">
    <source>
        <dbReference type="ARBA" id="ARBA00012438"/>
    </source>
</evidence>
<comment type="catalytic activity">
    <reaction evidence="1">
        <text>ATP + protein L-histidine = ADP + protein N-phospho-L-histidine.</text>
        <dbReference type="EC" id="2.7.13.3"/>
    </reaction>
</comment>
<dbReference type="CDD" id="cd00082">
    <property type="entry name" value="HisKA"/>
    <property type="match status" value="1"/>
</dbReference>
<protein>
    <recommendedName>
        <fullName evidence="3">histidine kinase</fullName>
        <ecNumber evidence="3">2.7.13.3</ecNumber>
    </recommendedName>
</protein>
<dbReference type="Gene3D" id="1.10.287.130">
    <property type="match status" value="1"/>
</dbReference>
<dbReference type="GO" id="GO:0005886">
    <property type="term" value="C:plasma membrane"/>
    <property type="evidence" value="ECO:0007669"/>
    <property type="project" value="UniProtKB-SubCell"/>
</dbReference>
<dbReference type="Proteomes" id="UP000650511">
    <property type="component" value="Unassembled WGS sequence"/>
</dbReference>
<dbReference type="GO" id="GO:0030295">
    <property type="term" value="F:protein kinase activator activity"/>
    <property type="evidence" value="ECO:0007669"/>
    <property type="project" value="TreeGrafter"/>
</dbReference>
<reference evidence="10" key="1">
    <citation type="journal article" date="2014" name="Int. J. Syst. Evol. Microbiol.">
        <title>Complete genome sequence of Corynebacterium casei LMG S-19264T (=DSM 44701T), isolated from a smear-ripened cheese.</title>
        <authorList>
            <consortium name="US DOE Joint Genome Institute (JGI-PGF)"/>
            <person name="Walter F."/>
            <person name="Albersmeier A."/>
            <person name="Kalinowski J."/>
            <person name="Ruckert C."/>
        </authorList>
    </citation>
    <scope>NUCLEOTIDE SEQUENCE</scope>
    <source>
        <strain evidence="10">CGMCC 1.14988</strain>
    </source>
</reference>
<dbReference type="InterPro" id="IPR036097">
    <property type="entry name" value="HisK_dim/P_sf"/>
</dbReference>